<dbReference type="InterPro" id="IPR036259">
    <property type="entry name" value="MFS_trans_sf"/>
</dbReference>
<accession>L1J8F2</accession>
<evidence type="ECO:0000256" key="3">
    <source>
        <dbReference type="ARBA" id="ARBA00022989"/>
    </source>
</evidence>
<dbReference type="Gene3D" id="1.20.1250.20">
    <property type="entry name" value="MFS general substrate transporter like domains"/>
    <property type="match status" value="1"/>
</dbReference>
<dbReference type="EnsemblProtists" id="EKX44818">
    <property type="protein sequence ID" value="EKX44818"/>
    <property type="gene ID" value="GUITHDRAFT_109244"/>
</dbReference>
<dbReference type="InterPro" id="IPR011701">
    <property type="entry name" value="MFS"/>
</dbReference>
<dbReference type="Proteomes" id="UP000011087">
    <property type="component" value="Unassembled WGS sequence"/>
</dbReference>
<organism evidence="6">
    <name type="scientific">Guillardia theta (strain CCMP2712)</name>
    <name type="common">Cryptophyte</name>
    <dbReference type="NCBI Taxonomy" id="905079"/>
    <lineage>
        <taxon>Eukaryota</taxon>
        <taxon>Cryptophyceae</taxon>
        <taxon>Pyrenomonadales</taxon>
        <taxon>Geminigeraceae</taxon>
        <taxon>Guillardia</taxon>
    </lineage>
</organism>
<dbReference type="PANTHER" id="PTHR10924:SF4">
    <property type="entry name" value="GH15861P"/>
    <property type="match status" value="1"/>
</dbReference>
<gene>
    <name evidence="6" type="ORF">GUITHDRAFT_109244</name>
</gene>
<feature type="transmembrane region" description="Helical" evidence="5">
    <location>
        <begin position="220"/>
        <end position="246"/>
    </location>
</feature>
<keyword evidence="4 5" id="KW-0472">Membrane</keyword>
<dbReference type="OrthoDB" id="422206at2759"/>
<proteinExistence type="predicted"/>
<feature type="transmembrane region" description="Helical" evidence="5">
    <location>
        <begin position="319"/>
        <end position="339"/>
    </location>
</feature>
<evidence type="ECO:0000256" key="4">
    <source>
        <dbReference type="ARBA" id="ARBA00023136"/>
    </source>
</evidence>
<feature type="transmembrane region" description="Helical" evidence="5">
    <location>
        <begin position="176"/>
        <end position="200"/>
    </location>
</feature>
<feature type="transmembrane region" description="Helical" evidence="5">
    <location>
        <begin position="152"/>
        <end position="169"/>
    </location>
</feature>
<dbReference type="InterPro" id="IPR049680">
    <property type="entry name" value="FLVCR1-2_SLC49-like"/>
</dbReference>
<evidence type="ECO:0000256" key="5">
    <source>
        <dbReference type="SAM" id="Phobius"/>
    </source>
</evidence>
<keyword evidence="3 5" id="KW-1133">Transmembrane helix</keyword>
<dbReference type="GO" id="GO:0016020">
    <property type="term" value="C:membrane"/>
    <property type="evidence" value="ECO:0007669"/>
    <property type="project" value="UniProtKB-SubCell"/>
</dbReference>
<dbReference type="AlphaFoldDB" id="L1J8F2"/>
<evidence type="ECO:0000313" key="6">
    <source>
        <dbReference type="EMBL" id="EKX44818.1"/>
    </source>
</evidence>
<keyword evidence="2 5" id="KW-0812">Transmembrane</keyword>
<dbReference type="eggNOG" id="KOG2563">
    <property type="taxonomic scope" value="Eukaryota"/>
</dbReference>
<dbReference type="EMBL" id="JH993002">
    <property type="protein sequence ID" value="EKX44818.1"/>
    <property type="molecule type" value="Genomic_DNA"/>
</dbReference>
<reference evidence="8" key="2">
    <citation type="submission" date="2012-11" db="EMBL/GenBank/DDBJ databases">
        <authorList>
            <person name="Kuo A."/>
            <person name="Curtis B.A."/>
            <person name="Tanifuji G."/>
            <person name="Burki F."/>
            <person name="Gruber A."/>
            <person name="Irimia M."/>
            <person name="Maruyama S."/>
            <person name="Arias M.C."/>
            <person name="Ball S.G."/>
            <person name="Gile G.H."/>
            <person name="Hirakawa Y."/>
            <person name="Hopkins J.F."/>
            <person name="Rensing S.A."/>
            <person name="Schmutz J."/>
            <person name="Symeonidi A."/>
            <person name="Elias M."/>
            <person name="Eveleigh R.J."/>
            <person name="Herman E.K."/>
            <person name="Klute M.J."/>
            <person name="Nakayama T."/>
            <person name="Obornik M."/>
            <person name="Reyes-Prieto A."/>
            <person name="Armbrust E.V."/>
            <person name="Aves S.J."/>
            <person name="Beiko R.G."/>
            <person name="Coutinho P."/>
            <person name="Dacks J.B."/>
            <person name="Durnford D.G."/>
            <person name="Fast N.M."/>
            <person name="Green B.R."/>
            <person name="Grisdale C."/>
            <person name="Hempe F."/>
            <person name="Henrissat B."/>
            <person name="Hoppner M.P."/>
            <person name="Ishida K.-I."/>
            <person name="Kim E."/>
            <person name="Koreny L."/>
            <person name="Kroth P.G."/>
            <person name="Liu Y."/>
            <person name="Malik S.-B."/>
            <person name="Maier U.G."/>
            <person name="McRose D."/>
            <person name="Mock T."/>
            <person name="Neilson J.A."/>
            <person name="Onodera N.T."/>
            <person name="Poole A.M."/>
            <person name="Pritham E.J."/>
            <person name="Richards T.A."/>
            <person name="Rocap G."/>
            <person name="Roy S.W."/>
            <person name="Sarai C."/>
            <person name="Schaack S."/>
            <person name="Shirato S."/>
            <person name="Slamovits C.H."/>
            <person name="Spencer D.F."/>
            <person name="Suzuki S."/>
            <person name="Worden A.Z."/>
            <person name="Zauner S."/>
            <person name="Barry K."/>
            <person name="Bell C."/>
            <person name="Bharti A.K."/>
            <person name="Crow J.A."/>
            <person name="Grimwood J."/>
            <person name="Kramer R."/>
            <person name="Lindquist E."/>
            <person name="Lucas S."/>
            <person name="Salamov A."/>
            <person name="McFadden G.I."/>
            <person name="Lane C.E."/>
            <person name="Keeling P.J."/>
            <person name="Gray M.W."/>
            <person name="Grigoriev I.V."/>
            <person name="Archibald J.M."/>
        </authorList>
    </citation>
    <scope>NUCLEOTIDE SEQUENCE</scope>
    <source>
        <strain evidence="8">CCMP2712</strain>
    </source>
</reference>
<evidence type="ECO:0000256" key="1">
    <source>
        <dbReference type="ARBA" id="ARBA00004141"/>
    </source>
</evidence>
<dbReference type="GO" id="GO:0097037">
    <property type="term" value="P:heme export"/>
    <property type="evidence" value="ECO:0007669"/>
    <property type="project" value="TreeGrafter"/>
</dbReference>
<feature type="transmembrane region" description="Helical" evidence="5">
    <location>
        <begin position="115"/>
        <end position="132"/>
    </location>
</feature>
<feature type="transmembrane region" description="Helical" evidence="5">
    <location>
        <begin position="280"/>
        <end position="299"/>
    </location>
</feature>
<name>L1J8F2_GUITC</name>
<dbReference type="Pfam" id="PF07690">
    <property type="entry name" value="MFS_1"/>
    <property type="match status" value="1"/>
</dbReference>
<sequence length="370" mass="40168">MQRLSQRYKLSSSKLSGKWNKRAERFEQDRRHRPVSLREKNAAVRDVAMVDATCLLGRIFHPVQIITFAPIATDVQRFYHVSSDLADSLTSCNMIVYVLFVFPAAFFLEKFGLSVGVIAATLLTCVGSWMRISGGASDGFQSLLTGQIIQSIANVVFMNAPAALSAAYFPQHERNLATSIASMSNAVGSGIGLGVSPMLISPTNSSSSSLPLLPDFQRLVSMQALAATALCSFTLATFCITSAFSVERTPEEMNEMVVVKRGEEGLYHLFTEMKDCISSFNFLVLFVVFSLGFGVFNAISTLIGDLMHPAGYTDDQAGLLGTFILIGGVCGSAAIGSYLDRSKRLRETMQRMLTVSVFTVMIQSSSAQCA</sequence>
<evidence type="ECO:0000256" key="2">
    <source>
        <dbReference type="ARBA" id="ARBA00022692"/>
    </source>
</evidence>
<reference evidence="7" key="3">
    <citation type="submission" date="2016-03" db="UniProtKB">
        <authorList>
            <consortium name="EnsemblProtists"/>
        </authorList>
    </citation>
    <scope>IDENTIFICATION</scope>
</reference>
<evidence type="ECO:0000313" key="8">
    <source>
        <dbReference type="Proteomes" id="UP000011087"/>
    </source>
</evidence>
<dbReference type="PaxDb" id="55529-EKX44818"/>
<comment type="subcellular location">
    <subcellularLocation>
        <location evidence="1">Membrane</location>
        <topology evidence="1">Multi-pass membrane protein</topology>
    </subcellularLocation>
</comment>
<dbReference type="PANTHER" id="PTHR10924">
    <property type="entry name" value="MAJOR FACILITATOR SUPERFAMILY PROTEIN-RELATED"/>
    <property type="match status" value="1"/>
</dbReference>
<evidence type="ECO:0000313" key="7">
    <source>
        <dbReference type="EnsemblProtists" id="EKX44818"/>
    </source>
</evidence>
<dbReference type="RefSeq" id="XP_005831798.1">
    <property type="nucleotide sequence ID" value="XM_005831741.1"/>
</dbReference>
<dbReference type="SUPFAM" id="SSF103473">
    <property type="entry name" value="MFS general substrate transporter"/>
    <property type="match status" value="1"/>
</dbReference>
<dbReference type="HOGENOM" id="CLU_748960_0_0_1"/>
<dbReference type="GO" id="GO:0015232">
    <property type="term" value="F:heme transmembrane transporter activity"/>
    <property type="evidence" value="ECO:0007669"/>
    <property type="project" value="TreeGrafter"/>
</dbReference>
<dbReference type="GO" id="GO:0020037">
    <property type="term" value="F:heme binding"/>
    <property type="evidence" value="ECO:0007669"/>
    <property type="project" value="TreeGrafter"/>
</dbReference>
<reference evidence="6 8" key="1">
    <citation type="journal article" date="2012" name="Nature">
        <title>Algal genomes reveal evolutionary mosaicism and the fate of nucleomorphs.</title>
        <authorList>
            <consortium name="DOE Joint Genome Institute"/>
            <person name="Curtis B.A."/>
            <person name="Tanifuji G."/>
            <person name="Burki F."/>
            <person name="Gruber A."/>
            <person name="Irimia M."/>
            <person name="Maruyama S."/>
            <person name="Arias M.C."/>
            <person name="Ball S.G."/>
            <person name="Gile G.H."/>
            <person name="Hirakawa Y."/>
            <person name="Hopkins J.F."/>
            <person name="Kuo A."/>
            <person name="Rensing S.A."/>
            <person name="Schmutz J."/>
            <person name="Symeonidi A."/>
            <person name="Elias M."/>
            <person name="Eveleigh R.J."/>
            <person name="Herman E.K."/>
            <person name="Klute M.J."/>
            <person name="Nakayama T."/>
            <person name="Obornik M."/>
            <person name="Reyes-Prieto A."/>
            <person name="Armbrust E.V."/>
            <person name="Aves S.J."/>
            <person name="Beiko R.G."/>
            <person name="Coutinho P."/>
            <person name="Dacks J.B."/>
            <person name="Durnford D.G."/>
            <person name="Fast N.M."/>
            <person name="Green B.R."/>
            <person name="Grisdale C.J."/>
            <person name="Hempel F."/>
            <person name="Henrissat B."/>
            <person name="Hoppner M.P."/>
            <person name="Ishida K."/>
            <person name="Kim E."/>
            <person name="Koreny L."/>
            <person name="Kroth P.G."/>
            <person name="Liu Y."/>
            <person name="Malik S.B."/>
            <person name="Maier U.G."/>
            <person name="McRose D."/>
            <person name="Mock T."/>
            <person name="Neilson J.A."/>
            <person name="Onodera N.T."/>
            <person name="Poole A.M."/>
            <person name="Pritham E.J."/>
            <person name="Richards T.A."/>
            <person name="Rocap G."/>
            <person name="Roy S.W."/>
            <person name="Sarai C."/>
            <person name="Schaack S."/>
            <person name="Shirato S."/>
            <person name="Slamovits C.H."/>
            <person name="Spencer D.F."/>
            <person name="Suzuki S."/>
            <person name="Worden A.Z."/>
            <person name="Zauner S."/>
            <person name="Barry K."/>
            <person name="Bell C."/>
            <person name="Bharti A.K."/>
            <person name="Crow J.A."/>
            <person name="Grimwood J."/>
            <person name="Kramer R."/>
            <person name="Lindquist E."/>
            <person name="Lucas S."/>
            <person name="Salamov A."/>
            <person name="McFadden G.I."/>
            <person name="Lane C.E."/>
            <person name="Keeling P.J."/>
            <person name="Gray M.W."/>
            <person name="Grigoriev I.V."/>
            <person name="Archibald J.M."/>
        </authorList>
    </citation>
    <scope>NUCLEOTIDE SEQUENCE</scope>
    <source>
        <strain evidence="6 8">CCMP2712</strain>
    </source>
</reference>
<protein>
    <recommendedName>
        <fullName evidence="9">Major facilitator superfamily (MFS) profile domain-containing protein</fullName>
    </recommendedName>
</protein>
<keyword evidence="8" id="KW-1185">Reference proteome</keyword>
<dbReference type="GeneID" id="17301575"/>
<feature type="transmembrane region" description="Helical" evidence="5">
    <location>
        <begin position="88"/>
        <end position="108"/>
    </location>
</feature>
<dbReference type="KEGG" id="gtt:GUITHDRAFT_109244"/>
<evidence type="ECO:0008006" key="9">
    <source>
        <dbReference type="Google" id="ProtNLM"/>
    </source>
</evidence>
<dbReference type="OMA" id="TRPGNIF"/>